<dbReference type="OrthoDB" id="9961874at2"/>
<keyword evidence="1" id="KW-0732">Signal</keyword>
<feature type="chain" id="PRO_5020936019" description="Lipoprotein" evidence="1">
    <location>
        <begin position="19"/>
        <end position="71"/>
    </location>
</feature>
<reference evidence="2 3" key="1">
    <citation type="submission" date="2019-03" db="EMBL/GenBank/DDBJ databases">
        <title>Genomic Encyclopedia of Type Strains, Phase IV (KMG-IV): sequencing the most valuable type-strain genomes for metagenomic binning, comparative biology and taxonomic classification.</title>
        <authorList>
            <person name="Goeker M."/>
        </authorList>
    </citation>
    <scope>NUCLEOTIDE SEQUENCE [LARGE SCALE GENOMIC DNA]</scope>
    <source>
        <strain evidence="2 3">DSM 1709</strain>
    </source>
</reference>
<protein>
    <recommendedName>
        <fullName evidence="4">Lipoprotein</fullName>
    </recommendedName>
</protein>
<dbReference type="AlphaFoldDB" id="A0A4R2MA35"/>
<evidence type="ECO:0008006" key="4">
    <source>
        <dbReference type="Google" id="ProtNLM"/>
    </source>
</evidence>
<feature type="signal peptide" evidence="1">
    <location>
        <begin position="1"/>
        <end position="18"/>
    </location>
</feature>
<organism evidence="2 3">
    <name type="scientific">Rubrivivax gelatinosus</name>
    <name type="common">Rhodocyclus gelatinosus</name>
    <name type="synonym">Rhodopseudomonas gelatinosa</name>
    <dbReference type="NCBI Taxonomy" id="28068"/>
    <lineage>
        <taxon>Bacteria</taxon>
        <taxon>Pseudomonadati</taxon>
        <taxon>Pseudomonadota</taxon>
        <taxon>Betaproteobacteria</taxon>
        <taxon>Burkholderiales</taxon>
        <taxon>Sphaerotilaceae</taxon>
        <taxon>Rubrivivax</taxon>
    </lineage>
</organism>
<sequence>MKPRTAIPSALVPGIAVAALVTACASATPGATRSVYTERGPDGRPVEVTVVFDAAGRVVRAESERLATAAR</sequence>
<dbReference type="EMBL" id="SLXD01000010">
    <property type="protein sequence ID" value="TCP01174.1"/>
    <property type="molecule type" value="Genomic_DNA"/>
</dbReference>
<dbReference type="RefSeq" id="WP_132648295.1">
    <property type="nucleotide sequence ID" value="NZ_CP181386.1"/>
</dbReference>
<comment type="caution">
    <text evidence="2">The sequence shown here is derived from an EMBL/GenBank/DDBJ whole genome shotgun (WGS) entry which is preliminary data.</text>
</comment>
<accession>A0A4R2MA35</accession>
<dbReference type="GeneID" id="99686596"/>
<gene>
    <name evidence="2" type="ORF">EV684_110105</name>
</gene>
<evidence type="ECO:0000313" key="3">
    <source>
        <dbReference type="Proteomes" id="UP000295106"/>
    </source>
</evidence>
<dbReference type="PROSITE" id="PS51257">
    <property type="entry name" value="PROKAR_LIPOPROTEIN"/>
    <property type="match status" value="1"/>
</dbReference>
<proteinExistence type="predicted"/>
<dbReference type="Proteomes" id="UP000295106">
    <property type="component" value="Unassembled WGS sequence"/>
</dbReference>
<evidence type="ECO:0000313" key="2">
    <source>
        <dbReference type="EMBL" id="TCP01174.1"/>
    </source>
</evidence>
<name>A0A4R2MA35_RUBGE</name>
<evidence type="ECO:0000256" key="1">
    <source>
        <dbReference type="SAM" id="SignalP"/>
    </source>
</evidence>